<sequence length="160" mass="17994">MLFSNISHTIKKHKNPLRTSKLAARGRVWLANAAFSECNVAALQREGYRRELLRNAKLTARGREWLANAAFSECNIAALQREGRRRELLRNAKLTARGREWVANAAFSECNVAALQREGRRRGLLRNVVAMDGDAIAIQGCTRAILRNPLRWPGSWSASL</sequence>
<proteinExistence type="predicted"/>
<comment type="caution">
    <text evidence="1">The sequence shown here is derived from an EMBL/GenBank/DDBJ whole genome shotgun (WGS) entry which is preliminary data.</text>
</comment>
<organism evidence="1 2">
    <name type="scientific">Aliidiomarina haloalkalitolerans</name>
    <dbReference type="NCBI Taxonomy" id="859059"/>
    <lineage>
        <taxon>Bacteria</taxon>
        <taxon>Pseudomonadati</taxon>
        <taxon>Pseudomonadota</taxon>
        <taxon>Gammaproteobacteria</taxon>
        <taxon>Alteromonadales</taxon>
        <taxon>Idiomarinaceae</taxon>
        <taxon>Aliidiomarina</taxon>
    </lineage>
</organism>
<dbReference type="Proteomes" id="UP000288212">
    <property type="component" value="Unassembled WGS sequence"/>
</dbReference>
<protein>
    <submittedName>
        <fullName evidence="1">Uncharacterized protein</fullName>
    </submittedName>
</protein>
<reference evidence="1 2" key="1">
    <citation type="journal article" date="2011" name="Front. Microbiol.">
        <title>Genomic signatures of strain selection and enhancement in Bacillus atrophaeus var. globigii, a historical biowarfare simulant.</title>
        <authorList>
            <person name="Gibbons H.S."/>
            <person name="Broomall S.M."/>
            <person name="McNew L.A."/>
            <person name="Daligault H."/>
            <person name="Chapman C."/>
            <person name="Bruce D."/>
            <person name="Karavis M."/>
            <person name="Krepps M."/>
            <person name="McGregor P.A."/>
            <person name="Hong C."/>
            <person name="Park K.H."/>
            <person name="Akmal A."/>
            <person name="Feldman A."/>
            <person name="Lin J.S."/>
            <person name="Chang W.E."/>
            <person name="Higgs B.W."/>
            <person name="Demirev P."/>
            <person name="Lindquist J."/>
            <person name="Liem A."/>
            <person name="Fochler E."/>
            <person name="Read T.D."/>
            <person name="Tapia R."/>
            <person name="Johnson S."/>
            <person name="Bishop-Lilly K.A."/>
            <person name="Detter C."/>
            <person name="Han C."/>
            <person name="Sozhamannan S."/>
            <person name="Rosenzweig C.N."/>
            <person name="Skowronski E.W."/>
        </authorList>
    </citation>
    <scope>NUCLEOTIDE SEQUENCE [LARGE SCALE GENOMIC DNA]</scope>
    <source>
        <strain evidence="1 2">AK5</strain>
    </source>
</reference>
<keyword evidence="2" id="KW-1185">Reference proteome</keyword>
<dbReference type="EMBL" id="PIPI01000010">
    <property type="protein sequence ID" value="RUO18259.1"/>
    <property type="molecule type" value="Genomic_DNA"/>
</dbReference>
<evidence type="ECO:0000313" key="1">
    <source>
        <dbReference type="EMBL" id="RUO18259.1"/>
    </source>
</evidence>
<dbReference type="AlphaFoldDB" id="A0A432VPZ0"/>
<gene>
    <name evidence="1" type="ORF">CWE06_11455</name>
</gene>
<evidence type="ECO:0000313" key="2">
    <source>
        <dbReference type="Proteomes" id="UP000288212"/>
    </source>
</evidence>
<accession>A0A432VPZ0</accession>
<name>A0A432VPZ0_9GAMM</name>